<protein>
    <submittedName>
        <fullName evidence="4">4803_t:CDS:1</fullName>
    </submittedName>
</protein>
<dbReference type="EMBL" id="CAJVPS010000569">
    <property type="protein sequence ID" value="CAG8495512.1"/>
    <property type="molecule type" value="Genomic_DNA"/>
</dbReference>
<dbReference type="InterPro" id="IPR045058">
    <property type="entry name" value="GIMA/IAN/Toc"/>
</dbReference>
<dbReference type="Gene3D" id="3.40.50.300">
    <property type="entry name" value="P-loop containing nucleotide triphosphate hydrolases"/>
    <property type="match status" value="1"/>
</dbReference>
<evidence type="ECO:0000256" key="1">
    <source>
        <dbReference type="ARBA" id="ARBA00022741"/>
    </source>
</evidence>
<dbReference type="InterPro" id="IPR027417">
    <property type="entry name" value="P-loop_NTPase"/>
</dbReference>
<gene>
    <name evidence="4" type="ORF">ALEPTO_LOCUS3208</name>
</gene>
<dbReference type="PANTHER" id="PTHR10903:SF184">
    <property type="entry name" value="GTP-BINDING PROTEIN A"/>
    <property type="match status" value="1"/>
</dbReference>
<evidence type="ECO:0000256" key="2">
    <source>
        <dbReference type="ARBA" id="ARBA00023134"/>
    </source>
</evidence>
<evidence type="ECO:0000313" key="4">
    <source>
        <dbReference type="EMBL" id="CAG8495512.1"/>
    </source>
</evidence>
<dbReference type="InterPro" id="IPR006703">
    <property type="entry name" value="G_AIG1"/>
</dbReference>
<sequence>MPIDNLEQIIREHFNTIRIEKVIIFSTPKEDNCAIVISRVTVYAVRLAIYDPKVGEVKDKRYPDSNPVNGYTTLKKALRQAIDVRLEKEVNDTLEVNSLTSQKNLDNNDSDNVRTILLIGHTGSGKSALANVITDTTKFKESEFTVAETRNIQSEKVVINGIRYNIIDTPGIADTKLPSNEVHKKIVEGACQAKDGLYQILFVTNGKLTQVEIEAYNLLRTIIFDEGVSQYTTLVRTNFPSFQDKAVLYDDLKKMIKENNDIVELIRSCRDIIYVNNPSLNCVENNIEMFKNIRNASRKILIDALSTCGENTYEAKGFYSLSHRIKEPMAKKEILQQNLESIDENDPQRELLATIYREKIEEMDTYASELARYDIMERSQSEYRRENSLQRAPTDLANNGNAIITAVIQGLFS</sequence>
<evidence type="ECO:0000313" key="5">
    <source>
        <dbReference type="Proteomes" id="UP000789508"/>
    </source>
</evidence>
<keyword evidence="5" id="KW-1185">Reference proteome</keyword>
<dbReference type="Proteomes" id="UP000789508">
    <property type="component" value="Unassembled WGS sequence"/>
</dbReference>
<feature type="domain" description="AIG1-type G" evidence="3">
    <location>
        <begin position="111"/>
        <end position="322"/>
    </location>
</feature>
<dbReference type="PROSITE" id="PS51720">
    <property type="entry name" value="G_AIG1"/>
    <property type="match status" value="1"/>
</dbReference>
<name>A0A9N8WNJ6_9GLOM</name>
<dbReference type="SUPFAM" id="SSF52540">
    <property type="entry name" value="P-loop containing nucleoside triphosphate hydrolases"/>
    <property type="match status" value="1"/>
</dbReference>
<dbReference type="AlphaFoldDB" id="A0A9N8WNJ6"/>
<comment type="caution">
    <text evidence="4">The sequence shown here is derived from an EMBL/GenBank/DDBJ whole genome shotgun (WGS) entry which is preliminary data.</text>
</comment>
<reference evidence="4" key="1">
    <citation type="submission" date="2021-06" db="EMBL/GenBank/DDBJ databases">
        <authorList>
            <person name="Kallberg Y."/>
            <person name="Tangrot J."/>
            <person name="Rosling A."/>
        </authorList>
    </citation>
    <scope>NUCLEOTIDE SEQUENCE</scope>
    <source>
        <strain evidence="4">FL130A</strain>
    </source>
</reference>
<dbReference type="PANTHER" id="PTHR10903">
    <property type="entry name" value="GTPASE, IMAP FAMILY MEMBER-RELATED"/>
    <property type="match status" value="1"/>
</dbReference>
<dbReference type="GO" id="GO:0005525">
    <property type="term" value="F:GTP binding"/>
    <property type="evidence" value="ECO:0007669"/>
    <property type="project" value="UniProtKB-KW"/>
</dbReference>
<keyword evidence="1" id="KW-0547">Nucleotide-binding</keyword>
<accession>A0A9N8WNJ6</accession>
<organism evidence="4 5">
    <name type="scientific">Ambispora leptoticha</name>
    <dbReference type="NCBI Taxonomy" id="144679"/>
    <lineage>
        <taxon>Eukaryota</taxon>
        <taxon>Fungi</taxon>
        <taxon>Fungi incertae sedis</taxon>
        <taxon>Mucoromycota</taxon>
        <taxon>Glomeromycotina</taxon>
        <taxon>Glomeromycetes</taxon>
        <taxon>Archaeosporales</taxon>
        <taxon>Ambisporaceae</taxon>
        <taxon>Ambispora</taxon>
    </lineage>
</organism>
<keyword evidence="2" id="KW-0342">GTP-binding</keyword>
<evidence type="ECO:0000259" key="3">
    <source>
        <dbReference type="PROSITE" id="PS51720"/>
    </source>
</evidence>
<proteinExistence type="predicted"/>
<dbReference type="Pfam" id="PF04548">
    <property type="entry name" value="AIG1"/>
    <property type="match status" value="1"/>
</dbReference>
<dbReference type="OrthoDB" id="2336673at2759"/>